<proteinExistence type="predicted"/>
<evidence type="ECO:0000259" key="1">
    <source>
        <dbReference type="PROSITE" id="PS50181"/>
    </source>
</evidence>
<evidence type="ECO:0000313" key="3">
    <source>
        <dbReference type="Proteomes" id="UP000708208"/>
    </source>
</evidence>
<organism evidence="2 3">
    <name type="scientific">Allacma fusca</name>
    <dbReference type="NCBI Taxonomy" id="39272"/>
    <lineage>
        <taxon>Eukaryota</taxon>
        <taxon>Metazoa</taxon>
        <taxon>Ecdysozoa</taxon>
        <taxon>Arthropoda</taxon>
        <taxon>Hexapoda</taxon>
        <taxon>Collembola</taxon>
        <taxon>Symphypleona</taxon>
        <taxon>Sminthuridae</taxon>
        <taxon>Allacma</taxon>
    </lineage>
</organism>
<protein>
    <recommendedName>
        <fullName evidence="1">F-box domain-containing protein</fullName>
    </recommendedName>
</protein>
<accession>A0A8J2NFS8</accession>
<feature type="domain" description="F-box" evidence="1">
    <location>
        <begin position="28"/>
        <end position="84"/>
    </location>
</feature>
<sequence>MLEHNQHKRTHSDIQIVKMDEMNDGVCESSFENFPVEVLATLFCYLDEKTKRNGRLVTYRWKRVLDTYFLKFTASLSDRNFETILNAEVKFDAILVRNFRRDIANDEELQSKLKLAAETVIFKQNNLLFYSEKNPSVHPANVIMIIQLNSGMKHLVFEKNTLTNLESPILREICLENLTSLEIHITEDDNIDEKTILRSILEIKMPNLSNININSKINSPIYCANEKQKFYFTLFEVLAKFSATLKILTFINSFGLIPPPTLRVIRLSAPAPPPAPTWQLPSSEMEILKDSLADIKLEEFSFMFPKHEGYSVYTLGFQLLAVQTNLSKLEVNFNPLNQDLFVHVERAIQRCSKTLRNFNIVNQGFSVLPISMIEGILRSLGNCTGLQSLSINGFSFSSLHHLCPVIKIYSLEVNGRFDPSVLLEIAVLFPCLEYLVIFHNDNLETSCHPELATNLITLVRTLPLLERLTWKLQKFDLNFLSQLPQVSVVKVHQFIDYYSVLIKKD</sequence>
<evidence type="ECO:0000313" key="2">
    <source>
        <dbReference type="EMBL" id="CAG7629780.1"/>
    </source>
</evidence>
<reference evidence="2" key="1">
    <citation type="submission" date="2021-06" db="EMBL/GenBank/DDBJ databases">
        <authorList>
            <person name="Hodson N. C."/>
            <person name="Mongue J. A."/>
            <person name="Jaron S. K."/>
        </authorList>
    </citation>
    <scope>NUCLEOTIDE SEQUENCE</scope>
</reference>
<dbReference type="AlphaFoldDB" id="A0A8J2NFS8"/>
<dbReference type="Proteomes" id="UP000708208">
    <property type="component" value="Unassembled WGS sequence"/>
</dbReference>
<gene>
    <name evidence="2" type="ORF">AFUS01_LOCUS67</name>
</gene>
<dbReference type="EMBL" id="CAJVCH010000003">
    <property type="protein sequence ID" value="CAG7629780.1"/>
    <property type="molecule type" value="Genomic_DNA"/>
</dbReference>
<dbReference type="PROSITE" id="PS50181">
    <property type="entry name" value="FBOX"/>
    <property type="match status" value="1"/>
</dbReference>
<name>A0A8J2NFS8_9HEXA</name>
<dbReference type="InterPro" id="IPR001810">
    <property type="entry name" value="F-box_dom"/>
</dbReference>
<keyword evidence="3" id="KW-1185">Reference proteome</keyword>
<comment type="caution">
    <text evidence="2">The sequence shown here is derived from an EMBL/GenBank/DDBJ whole genome shotgun (WGS) entry which is preliminary data.</text>
</comment>